<reference evidence="4" key="1">
    <citation type="journal article" date="2019" name="Database">
        <title>The radish genome database (RadishGD): an integrated information resource for radish genomics.</title>
        <authorList>
            <person name="Yu H.J."/>
            <person name="Baek S."/>
            <person name="Lee Y.J."/>
            <person name="Cho A."/>
            <person name="Mun J.H."/>
        </authorList>
    </citation>
    <scope>NUCLEOTIDE SEQUENCE [LARGE SCALE GENOMIC DNA]</scope>
    <source>
        <strain evidence="4">cv. WK10039</strain>
    </source>
</reference>
<dbReference type="GeneID" id="108821333"/>
<dbReference type="InterPro" id="IPR036875">
    <property type="entry name" value="Znf_CCHC_sf"/>
</dbReference>
<organism evidence="4 5">
    <name type="scientific">Raphanus sativus</name>
    <name type="common">Radish</name>
    <name type="synonym">Raphanus raphanistrum var. sativus</name>
    <dbReference type="NCBI Taxonomy" id="3726"/>
    <lineage>
        <taxon>Eukaryota</taxon>
        <taxon>Viridiplantae</taxon>
        <taxon>Streptophyta</taxon>
        <taxon>Embryophyta</taxon>
        <taxon>Tracheophyta</taxon>
        <taxon>Spermatophyta</taxon>
        <taxon>Magnoliopsida</taxon>
        <taxon>eudicotyledons</taxon>
        <taxon>Gunneridae</taxon>
        <taxon>Pentapetalae</taxon>
        <taxon>rosids</taxon>
        <taxon>malvids</taxon>
        <taxon>Brassicales</taxon>
        <taxon>Brassicaceae</taxon>
        <taxon>Brassiceae</taxon>
        <taxon>Raphanus</taxon>
    </lineage>
</organism>
<feature type="domain" description="CCHC-type" evidence="3">
    <location>
        <begin position="346"/>
        <end position="360"/>
    </location>
</feature>
<evidence type="ECO:0000256" key="2">
    <source>
        <dbReference type="SAM" id="MobiDB-lite"/>
    </source>
</evidence>
<protein>
    <submittedName>
        <fullName evidence="5">Uncharacterized protein LOC108821333 isoform X1</fullName>
    </submittedName>
</protein>
<evidence type="ECO:0000313" key="5">
    <source>
        <dbReference type="RefSeq" id="XP_056861845.1"/>
    </source>
</evidence>
<sequence length="564" mass="65073">MEEERHGQNQRAKLSQHLTALQEVEQIAQLRKRRKAQGKRPQPGERRFGDAPEAVYVEPKPPDPSRINKNPNSKTPKLNVVNSHFDYNSFANKFELFKFSGKRGYLRWERNLDEWFHYNNILKEERLAYAIDHLKGDAFKWWVQEVDDRWFYKEPTIKTWGALKKAMRYEFAPGYTRSHIKEQYPRRYPTHGSQEAREAVQKEGQGSLPQQTNFQPNQGHAIVHCLGQKSDILKVMEVSKNVSQDTLSRPKEELNKPVLQAKAMVSLILDKLVYISSPTGMSHLSLSKDIKTGLEVQKDMTPTPLLESRVVHDLFPRKMEIPNQKKEKASTQGKSSNLKFLKDQTCYRCHKIGHFVVTCPTKQALIQTSLEKKTDLSIKSDSFIQSDLLVQNSGIMHLFLPRNFDPGITKEREPRGRDLTSLVRHTINITCAKQNEGEAGNKEKIILQLFVAIKVSMNFKYSVFKSSTTDIMHLSLPRNYFSDTRQEGYHTQQDKRVQERQPSIQSCPKKNLILHHADAPMVNSTISHSVYETPVSDIIHFVFVQNVENFSGCKEESFKRNPTG</sequence>
<feature type="region of interest" description="Disordered" evidence="2">
    <location>
        <begin position="187"/>
        <end position="208"/>
    </location>
</feature>
<dbReference type="KEGG" id="rsz:108821333"/>
<dbReference type="RefSeq" id="XP_056861845.1">
    <property type="nucleotide sequence ID" value="XM_057005865.1"/>
</dbReference>
<evidence type="ECO:0000256" key="1">
    <source>
        <dbReference type="PROSITE-ProRule" id="PRU00047"/>
    </source>
</evidence>
<dbReference type="AlphaFoldDB" id="A0A9W3DD93"/>
<dbReference type="GO" id="GO:0008270">
    <property type="term" value="F:zinc ion binding"/>
    <property type="evidence" value="ECO:0007669"/>
    <property type="project" value="UniProtKB-KW"/>
</dbReference>
<dbReference type="InterPro" id="IPR001878">
    <property type="entry name" value="Znf_CCHC"/>
</dbReference>
<feature type="region of interest" description="Disordered" evidence="2">
    <location>
        <begin position="27"/>
        <end position="75"/>
    </location>
</feature>
<gene>
    <name evidence="5" type="primary">LOC108821333</name>
</gene>
<keyword evidence="4" id="KW-1185">Reference proteome</keyword>
<dbReference type="GO" id="GO:0003676">
    <property type="term" value="F:nucleic acid binding"/>
    <property type="evidence" value="ECO:0007669"/>
    <property type="project" value="InterPro"/>
</dbReference>
<name>A0A9W3DD93_RAPSA</name>
<dbReference type="Gene3D" id="4.10.60.10">
    <property type="entry name" value="Zinc finger, CCHC-type"/>
    <property type="match status" value="1"/>
</dbReference>
<keyword evidence="1" id="KW-0863">Zinc-finger</keyword>
<dbReference type="PROSITE" id="PS50158">
    <property type="entry name" value="ZF_CCHC"/>
    <property type="match status" value="1"/>
</dbReference>
<dbReference type="Proteomes" id="UP000504610">
    <property type="component" value="Chromosome 3"/>
</dbReference>
<evidence type="ECO:0000259" key="3">
    <source>
        <dbReference type="PROSITE" id="PS50158"/>
    </source>
</evidence>
<proteinExistence type="predicted"/>
<dbReference type="SUPFAM" id="SSF57756">
    <property type="entry name" value="Retrovirus zinc finger-like domains"/>
    <property type="match status" value="1"/>
</dbReference>
<evidence type="ECO:0000313" key="4">
    <source>
        <dbReference type="Proteomes" id="UP000504610"/>
    </source>
</evidence>
<keyword evidence="1" id="KW-0862">Zinc</keyword>
<reference evidence="5" key="2">
    <citation type="submission" date="2025-08" db="UniProtKB">
        <authorList>
            <consortium name="RefSeq"/>
        </authorList>
    </citation>
    <scope>IDENTIFICATION</scope>
    <source>
        <tissue evidence="5">Leaf</tissue>
    </source>
</reference>
<keyword evidence="1" id="KW-0479">Metal-binding</keyword>
<accession>A0A9W3DD93</accession>